<dbReference type="PANTHER" id="PTHR43520">
    <property type="entry name" value="ATP7, ISOFORM B"/>
    <property type="match status" value="1"/>
</dbReference>
<evidence type="ECO:0000256" key="4">
    <source>
        <dbReference type="ARBA" id="ARBA00022553"/>
    </source>
</evidence>
<feature type="transmembrane region" description="Helical" evidence="11">
    <location>
        <begin position="257"/>
        <end position="276"/>
    </location>
</feature>
<dbReference type="Gene3D" id="3.30.70.100">
    <property type="match status" value="1"/>
</dbReference>
<evidence type="ECO:0000256" key="3">
    <source>
        <dbReference type="ARBA" id="ARBA00022475"/>
    </source>
</evidence>
<evidence type="ECO:0000256" key="11">
    <source>
        <dbReference type="SAM" id="Phobius"/>
    </source>
</evidence>
<feature type="transmembrane region" description="Helical" evidence="11">
    <location>
        <begin position="757"/>
        <end position="779"/>
    </location>
</feature>
<dbReference type="InterPro" id="IPR021993">
    <property type="entry name" value="ATPase-cat-bd"/>
</dbReference>
<dbReference type="RefSeq" id="WP_200349272.1">
    <property type="nucleotide sequence ID" value="NZ_BAABHZ010000005.1"/>
</dbReference>
<dbReference type="Gene3D" id="3.40.1110.10">
    <property type="entry name" value="Calcium-transporting ATPase, cytoplasmic domain N"/>
    <property type="match status" value="1"/>
</dbReference>
<evidence type="ECO:0000256" key="8">
    <source>
        <dbReference type="ARBA" id="ARBA00022989"/>
    </source>
</evidence>
<name>A0A934R0X4_9BACT</name>
<evidence type="ECO:0000313" key="14">
    <source>
        <dbReference type="Proteomes" id="UP000600139"/>
    </source>
</evidence>
<comment type="subcellular location">
    <subcellularLocation>
        <location evidence="1">Cell membrane</location>
        <topology evidence="1">Multi-pass membrane protein</topology>
    </subcellularLocation>
</comment>
<dbReference type="InterPro" id="IPR036163">
    <property type="entry name" value="HMA_dom_sf"/>
</dbReference>
<keyword evidence="5 11" id="KW-0812">Transmembrane</keyword>
<evidence type="ECO:0000256" key="2">
    <source>
        <dbReference type="ARBA" id="ARBA00022448"/>
    </source>
</evidence>
<dbReference type="PROSITE" id="PS00154">
    <property type="entry name" value="ATPASE_E1_E2"/>
    <property type="match status" value="1"/>
</dbReference>
<evidence type="ECO:0000256" key="1">
    <source>
        <dbReference type="ARBA" id="ARBA00004651"/>
    </source>
</evidence>
<dbReference type="EMBL" id="JAENIK010000002">
    <property type="protein sequence ID" value="MBK1814306.1"/>
    <property type="molecule type" value="Genomic_DNA"/>
</dbReference>
<dbReference type="GO" id="GO:0005886">
    <property type="term" value="C:plasma membrane"/>
    <property type="evidence" value="ECO:0007669"/>
    <property type="project" value="UniProtKB-SubCell"/>
</dbReference>
<sequence length="820" mass="89739">MTDCLHCGTSFHETAAAEKFCCHGCEFVHALINSEGLERFYGLRGNSNLPPVRSAPFVSHDFSWLEKSAHDIESTLPPGSPATGGFSLEGVSCVGCVWLVENLFLRRSGAMECAANPATGNLHLRWVAGEMDLAAFAREVASFGYTMTPRSQNAARGEARQLAVRAGLCAAFAMNAMVFTLPRYTGMPLDFAFAPIFQLIAFLSAILSMLVGGGYFIRRAWLALRTRTLHIDLPIALGIVIAFSGSIVGWAGGIEGLLYFDFVSMFIFLMLGGRYIQVSAVEKNRNRLQRRKPVPETLRSPDHAEPLALEDIVSNTRFELPSGQAVPVAATLDSLPADFSLEWINGEAAPQTFQPGRSLPAGAILLGNTPVTLTARETWEDSLLRRLTQAPRASIRVPALEKLLRFYLLAVLVIGTTGFFWWLSHGSTAQALQVMISVFVVSCPCALGVALPLADELCGSTMERLGVFIKEPLLWSRLKRVRTLIFDKTGTLTMERPVLTNPSAITQLGTEEKIALTQLTSDSLHPVSRSLLETLGSDGQRWLRDFPTPEVTDVPGAGRFYHDETGIWSLGRPGWNPETGEVPQTGSPGTVFMRNGFIIARFLFVESLRPEARAAIDSLRARRFRIVILSGDHPEKVATAAARLGIPAQDAHARLRPTEKEDLVRKIDRQDTLYLGDGANDSLAFNVAWATGTPVVDRSVLEGKADFYFMGSGLRFLPRLLALSRHRNRVVRSAFAFALVYNLTAIAFSLAGHMNPLVAAIIMPLSSAISLSIVALGLWERRYGVAEVAMGPENSYLPPWSASVPLENDQRGQRLRTNSV</sequence>
<evidence type="ECO:0000256" key="6">
    <source>
        <dbReference type="ARBA" id="ARBA00022842"/>
    </source>
</evidence>
<dbReference type="AlphaFoldDB" id="A0A934R0X4"/>
<feature type="transmembrane region" description="Helical" evidence="11">
    <location>
        <begin position="406"/>
        <end position="424"/>
    </location>
</feature>
<keyword evidence="6" id="KW-0460">Magnesium</keyword>
<dbReference type="Gene3D" id="3.40.50.1000">
    <property type="entry name" value="HAD superfamily/HAD-like"/>
    <property type="match status" value="1"/>
</dbReference>
<evidence type="ECO:0000256" key="7">
    <source>
        <dbReference type="ARBA" id="ARBA00022967"/>
    </source>
</evidence>
<dbReference type="Pfam" id="PF00702">
    <property type="entry name" value="Hydrolase"/>
    <property type="match status" value="1"/>
</dbReference>
<keyword evidence="10 11" id="KW-0472">Membrane</keyword>
<keyword evidence="2" id="KW-0813">Transport</keyword>
<feature type="domain" description="Putative metal-binding" evidence="12">
    <location>
        <begin position="3"/>
        <end position="47"/>
    </location>
</feature>
<dbReference type="SUPFAM" id="SSF55008">
    <property type="entry name" value="HMA, heavy metal-associated domain"/>
    <property type="match status" value="1"/>
</dbReference>
<protein>
    <submittedName>
        <fullName evidence="13">Heavy metal translocating P-type ATPase metal-binding domain-containing protein</fullName>
    </submittedName>
</protein>
<feature type="transmembrane region" description="Helical" evidence="11">
    <location>
        <begin position="229"/>
        <end position="251"/>
    </location>
</feature>
<dbReference type="PANTHER" id="PTHR43520:SF5">
    <property type="entry name" value="CATION-TRANSPORTING P-TYPE ATPASE-RELATED"/>
    <property type="match status" value="1"/>
</dbReference>
<organism evidence="13 14">
    <name type="scientific">Luteolibacter yonseiensis</name>
    <dbReference type="NCBI Taxonomy" id="1144680"/>
    <lineage>
        <taxon>Bacteria</taxon>
        <taxon>Pseudomonadati</taxon>
        <taxon>Verrucomicrobiota</taxon>
        <taxon>Verrucomicrobiia</taxon>
        <taxon>Verrucomicrobiales</taxon>
        <taxon>Verrucomicrobiaceae</taxon>
        <taxon>Luteolibacter</taxon>
    </lineage>
</organism>
<keyword evidence="3" id="KW-1003">Cell membrane</keyword>
<dbReference type="SUPFAM" id="SSF56784">
    <property type="entry name" value="HAD-like"/>
    <property type="match status" value="1"/>
</dbReference>
<dbReference type="InterPro" id="IPR036412">
    <property type="entry name" value="HAD-like_sf"/>
</dbReference>
<keyword evidence="14" id="KW-1185">Reference proteome</keyword>
<evidence type="ECO:0000313" key="13">
    <source>
        <dbReference type="EMBL" id="MBK1814306.1"/>
    </source>
</evidence>
<proteinExistence type="predicted"/>
<dbReference type="GO" id="GO:0043682">
    <property type="term" value="F:P-type divalent copper transporter activity"/>
    <property type="evidence" value="ECO:0007669"/>
    <property type="project" value="TreeGrafter"/>
</dbReference>
<feature type="transmembrane region" description="Helical" evidence="11">
    <location>
        <begin position="430"/>
        <end position="454"/>
    </location>
</feature>
<feature type="transmembrane region" description="Helical" evidence="11">
    <location>
        <begin position="162"/>
        <end position="184"/>
    </location>
</feature>
<reference evidence="13" key="1">
    <citation type="submission" date="2021-01" db="EMBL/GenBank/DDBJ databases">
        <title>Modified the classification status of verrucomicrobia.</title>
        <authorList>
            <person name="Feng X."/>
        </authorList>
    </citation>
    <scope>NUCLEOTIDE SEQUENCE</scope>
    <source>
        <strain evidence="13">JCM 18052</strain>
    </source>
</reference>
<dbReference type="Proteomes" id="UP000600139">
    <property type="component" value="Unassembled WGS sequence"/>
</dbReference>
<dbReference type="InterPro" id="IPR023214">
    <property type="entry name" value="HAD_sf"/>
</dbReference>
<comment type="caution">
    <text evidence="13">The sequence shown here is derived from an EMBL/GenBank/DDBJ whole genome shotgun (WGS) entry which is preliminary data.</text>
</comment>
<dbReference type="GO" id="GO:0005507">
    <property type="term" value="F:copper ion binding"/>
    <property type="evidence" value="ECO:0007669"/>
    <property type="project" value="TreeGrafter"/>
</dbReference>
<keyword evidence="4" id="KW-0597">Phosphoprotein</keyword>
<evidence type="ECO:0000256" key="5">
    <source>
        <dbReference type="ARBA" id="ARBA00022692"/>
    </source>
</evidence>
<evidence type="ECO:0000256" key="9">
    <source>
        <dbReference type="ARBA" id="ARBA00023065"/>
    </source>
</evidence>
<keyword evidence="7" id="KW-1278">Translocase</keyword>
<dbReference type="GO" id="GO:0055070">
    <property type="term" value="P:copper ion homeostasis"/>
    <property type="evidence" value="ECO:0007669"/>
    <property type="project" value="TreeGrafter"/>
</dbReference>
<feature type="transmembrane region" description="Helical" evidence="11">
    <location>
        <begin position="730"/>
        <end position="751"/>
    </location>
</feature>
<dbReference type="InterPro" id="IPR018303">
    <property type="entry name" value="ATPase_P-typ_P_site"/>
</dbReference>
<feature type="transmembrane region" description="Helical" evidence="11">
    <location>
        <begin position="196"/>
        <end position="217"/>
    </location>
</feature>
<keyword evidence="9" id="KW-0406">Ion transport</keyword>
<evidence type="ECO:0000256" key="10">
    <source>
        <dbReference type="ARBA" id="ARBA00023136"/>
    </source>
</evidence>
<evidence type="ECO:0000259" key="12">
    <source>
        <dbReference type="Pfam" id="PF12156"/>
    </source>
</evidence>
<dbReference type="InterPro" id="IPR023299">
    <property type="entry name" value="ATPase_P-typ_cyto_dom_N"/>
</dbReference>
<dbReference type="GO" id="GO:0000166">
    <property type="term" value="F:nucleotide binding"/>
    <property type="evidence" value="ECO:0007669"/>
    <property type="project" value="InterPro"/>
</dbReference>
<gene>
    <name evidence="13" type="ORF">JIN84_01620</name>
</gene>
<accession>A0A934R0X4</accession>
<keyword evidence="8 11" id="KW-1133">Transmembrane helix</keyword>
<dbReference type="Pfam" id="PF12156">
    <property type="entry name" value="ATPase-cat_bd"/>
    <property type="match status" value="1"/>
</dbReference>